<dbReference type="AlphaFoldDB" id="A0A6P5A827"/>
<feature type="region of interest" description="Disordered" evidence="3">
    <location>
        <begin position="297"/>
        <end position="389"/>
    </location>
</feature>
<dbReference type="Pfam" id="PF13855">
    <property type="entry name" value="LRR_8"/>
    <property type="match status" value="1"/>
</dbReference>
<feature type="compositionally biased region" description="Basic and acidic residues" evidence="3">
    <location>
        <begin position="340"/>
        <end position="352"/>
    </location>
</feature>
<dbReference type="SMART" id="SM00369">
    <property type="entry name" value="LRR_TYP"/>
    <property type="match status" value="3"/>
</dbReference>
<evidence type="ECO:0000313" key="5">
    <source>
        <dbReference type="Proteomes" id="UP000515135"/>
    </source>
</evidence>
<dbReference type="InterPro" id="IPR001611">
    <property type="entry name" value="Leu-rich_rpt"/>
</dbReference>
<feature type="compositionally biased region" description="Basic and acidic residues" evidence="3">
    <location>
        <begin position="314"/>
        <end position="332"/>
    </location>
</feature>
<dbReference type="Gene3D" id="3.80.10.10">
    <property type="entry name" value="Ribonuclease Inhibitor"/>
    <property type="match status" value="1"/>
</dbReference>
<gene>
    <name evidence="6" type="primary">LOC109480170</name>
</gene>
<evidence type="ECO:0000256" key="1">
    <source>
        <dbReference type="ARBA" id="ARBA00022614"/>
    </source>
</evidence>
<feature type="chain" id="PRO_5027545197" evidence="4">
    <location>
        <begin position="19"/>
        <end position="389"/>
    </location>
</feature>
<keyword evidence="5" id="KW-1185">Reference proteome</keyword>
<proteinExistence type="predicted"/>
<dbReference type="InterPro" id="IPR003591">
    <property type="entry name" value="Leu-rich_rpt_typical-subtyp"/>
</dbReference>
<dbReference type="OrthoDB" id="10184163at2759"/>
<dbReference type="Proteomes" id="UP000515135">
    <property type="component" value="Unplaced"/>
</dbReference>
<evidence type="ECO:0000256" key="3">
    <source>
        <dbReference type="SAM" id="MobiDB-lite"/>
    </source>
</evidence>
<feature type="signal peptide" evidence="4">
    <location>
        <begin position="1"/>
        <end position="18"/>
    </location>
</feature>
<feature type="compositionally biased region" description="Low complexity" evidence="3">
    <location>
        <begin position="297"/>
        <end position="308"/>
    </location>
</feature>
<dbReference type="PROSITE" id="PS51450">
    <property type="entry name" value="LRR"/>
    <property type="match status" value="2"/>
</dbReference>
<evidence type="ECO:0000256" key="4">
    <source>
        <dbReference type="SAM" id="SignalP"/>
    </source>
</evidence>
<organism evidence="5 6">
    <name type="scientific">Branchiostoma belcheri</name>
    <name type="common">Amphioxus</name>
    <dbReference type="NCBI Taxonomy" id="7741"/>
    <lineage>
        <taxon>Eukaryota</taxon>
        <taxon>Metazoa</taxon>
        <taxon>Chordata</taxon>
        <taxon>Cephalochordata</taxon>
        <taxon>Leptocardii</taxon>
        <taxon>Amphioxiformes</taxon>
        <taxon>Branchiostomatidae</taxon>
        <taxon>Branchiostoma</taxon>
    </lineage>
</organism>
<dbReference type="SUPFAM" id="SSF52058">
    <property type="entry name" value="L domain-like"/>
    <property type="match status" value="1"/>
</dbReference>
<keyword evidence="4" id="KW-0732">Signal</keyword>
<evidence type="ECO:0000256" key="2">
    <source>
        <dbReference type="ARBA" id="ARBA00022737"/>
    </source>
</evidence>
<keyword evidence="1" id="KW-0433">Leucine-rich repeat</keyword>
<reference evidence="6" key="1">
    <citation type="submission" date="2025-08" db="UniProtKB">
        <authorList>
            <consortium name="RefSeq"/>
        </authorList>
    </citation>
    <scope>IDENTIFICATION</scope>
    <source>
        <tissue evidence="6">Gonad</tissue>
    </source>
</reference>
<evidence type="ECO:0000313" key="6">
    <source>
        <dbReference type="RefSeq" id="XP_019637896.1"/>
    </source>
</evidence>
<feature type="compositionally biased region" description="Basic and acidic residues" evidence="3">
    <location>
        <begin position="360"/>
        <end position="389"/>
    </location>
</feature>
<sequence>MSFKQALLVLFLIWEVSGQNVTCPDRFGCPKGPLSCLSYHSRDNIYSIPSPLAPSLTRIQIRYQNITSIKVGDFPLLKSLGSMRIQDSRVASIQSESFATLPCLMELDLTGNNIRKLEPDTFKALHNLRIMQLSRNRIHSVDQTAFAGLPKLKTLGLNNNCLFSIPRSIALLKSLRHLSFLNNIKTSPIRVEELSSLPVSDLAIINKIGCDCRERAVKRWLLGSPHTLMWRVVCIDEATRQTMRLKDIPRRDLTCPALRVSVTLENRGENGIEAICQTNCEDALTFSWILPNGEHSSSSYEYSTNSTHIRTRRPVSEENDRQGVRMETHYENDDQFPETNPDRHYENDDRFPETNGECQKTTEEQQDVPKECDVMDSCDTKGDDVSGQG</sequence>
<dbReference type="RefSeq" id="XP_019637896.1">
    <property type="nucleotide sequence ID" value="XM_019782337.1"/>
</dbReference>
<name>A0A6P5A827_BRABE</name>
<protein>
    <submittedName>
        <fullName evidence="6">Slit homolog 1 protein-like</fullName>
    </submittedName>
</protein>
<dbReference type="InterPro" id="IPR032675">
    <property type="entry name" value="LRR_dom_sf"/>
</dbReference>
<dbReference type="Pfam" id="PF00560">
    <property type="entry name" value="LRR_1"/>
    <property type="match status" value="1"/>
</dbReference>
<dbReference type="PANTHER" id="PTHR24366">
    <property type="entry name" value="IG(IMMUNOGLOBULIN) AND LRR(LEUCINE RICH REPEAT) DOMAINS"/>
    <property type="match status" value="1"/>
</dbReference>
<dbReference type="KEGG" id="bbel:109480170"/>
<dbReference type="GeneID" id="109480170"/>
<keyword evidence="2" id="KW-0677">Repeat</keyword>
<dbReference type="PANTHER" id="PTHR24366:SF167">
    <property type="match status" value="1"/>
</dbReference>
<accession>A0A6P5A827</accession>